<dbReference type="Pfam" id="PF01070">
    <property type="entry name" value="FMN_dh"/>
    <property type="match status" value="2"/>
</dbReference>
<dbReference type="PROSITE" id="PS51349">
    <property type="entry name" value="FMN_HYDROXY_ACID_DH_2"/>
    <property type="match status" value="1"/>
</dbReference>
<evidence type="ECO:0000256" key="3">
    <source>
        <dbReference type="ARBA" id="ARBA00022643"/>
    </source>
</evidence>
<protein>
    <submittedName>
        <fullName evidence="7">L-lactate dehydrogenase, cytochrome-type (LldD)</fullName>
    </submittedName>
</protein>
<dbReference type="InterPro" id="IPR012133">
    <property type="entry name" value="Alpha-hydoxy_acid_DH_FMN"/>
</dbReference>
<dbReference type="EnsemblBacteria" id="AAB90435">
    <property type="protein sequence ID" value="AAB90435"/>
    <property type="gene ID" value="AF_0807"/>
</dbReference>
<gene>
    <name evidence="7" type="ordered locus">AF_0807</name>
</gene>
<dbReference type="PANTHER" id="PTHR10578:SF107">
    <property type="entry name" value="2-HYDROXYACID OXIDASE 1"/>
    <property type="match status" value="1"/>
</dbReference>
<dbReference type="PhylomeDB" id="O29451"/>
<comment type="similarity">
    <text evidence="5">Belongs to the FMN-dependent alpha-hydroxy acid dehydrogenase family.</text>
</comment>
<dbReference type="PaxDb" id="224325-AF_0807"/>
<evidence type="ECO:0000256" key="5">
    <source>
        <dbReference type="ARBA" id="ARBA00024042"/>
    </source>
</evidence>
<evidence type="ECO:0000259" key="6">
    <source>
        <dbReference type="PROSITE" id="PS51349"/>
    </source>
</evidence>
<dbReference type="GO" id="GO:0010181">
    <property type="term" value="F:FMN binding"/>
    <property type="evidence" value="ECO:0007669"/>
    <property type="project" value="InterPro"/>
</dbReference>
<dbReference type="PIR" id="G69350">
    <property type="entry name" value="G69350"/>
</dbReference>
<reference evidence="7 8" key="1">
    <citation type="journal article" date="1997" name="Nature">
        <title>The complete genome sequence of the hyperthermophilic, sulphate-reducing archaeon Archaeoglobus fulgidus.</title>
        <authorList>
            <person name="Klenk H.P."/>
            <person name="Clayton R.A."/>
            <person name="Tomb J."/>
            <person name="White O."/>
            <person name="Nelson K.E."/>
            <person name="Ketchum K.A."/>
            <person name="Dodson R.J."/>
            <person name="Gwinn M."/>
            <person name="Hickey E.K."/>
            <person name="Peterson J.D."/>
            <person name="Richardson D.L."/>
            <person name="Kerlavage A.R."/>
            <person name="Graham D.E."/>
            <person name="Kyrpides N.C."/>
            <person name="Fleischmann R.D."/>
            <person name="Quackenbush J."/>
            <person name="Lee N.H."/>
            <person name="Sutton G.G."/>
            <person name="Gill S."/>
            <person name="Kirkness E.F."/>
            <person name="Dougherty B.A."/>
            <person name="McKenney K."/>
            <person name="Adams M.D."/>
            <person name="Loftus B."/>
            <person name="Peterson S."/>
            <person name="Reich C.I."/>
            <person name="McNeil L.K."/>
            <person name="Badger J.H."/>
            <person name="Glodek A."/>
            <person name="Zhou L."/>
            <person name="Overbeek R."/>
            <person name="Gocayne J.D."/>
            <person name="Weidman J.F."/>
            <person name="McDonald L."/>
            <person name="Utterback T."/>
            <person name="Cotton M.D."/>
            <person name="Spriggs T."/>
            <person name="Artiach P."/>
            <person name="Kaine B.P."/>
            <person name="Sykes S.M."/>
            <person name="Sadow P.W."/>
            <person name="D'Andrea K.P."/>
            <person name="Bowman C."/>
            <person name="Fujii C."/>
            <person name="Garland S.A."/>
            <person name="Mason T.M."/>
            <person name="Olsen G.J."/>
            <person name="Fraser C.M."/>
            <person name="Smith H.O."/>
            <person name="Woese C.R."/>
            <person name="Venter J.C."/>
        </authorList>
    </citation>
    <scope>NUCLEOTIDE SEQUENCE [LARGE SCALE GENOMIC DNA]</scope>
    <source>
        <strain evidence="8">ATCC 49558 / DSM 4304 / JCM 9628 / NBRC 100126 / VC-16</strain>
    </source>
</reference>
<proteinExistence type="inferred from homology"/>
<evidence type="ECO:0000313" key="7">
    <source>
        <dbReference type="EMBL" id="AAB90435.1"/>
    </source>
</evidence>
<keyword evidence="4" id="KW-0560">Oxidoreductase</keyword>
<organism evidence="7 8">
    <name type="scientific">Archaeoglobus fulgidus (strain ATCC 49558 / DSM 4304 / JCM 9628 / NBRC 100126 / VC-16)</name>
    <dbReference type="NCBI Taxonomy" id="224325"/>
    <lineage>
        <taxon>Archaea</taxon>
        <taxon>Methanobacteriati</taxon>
        <taxon>Methanobacteriota</taxon>
        <taxon>Archaeoglobi</taxon>
        <taxon>Archaeoglobales</taxon>
        <taxon>Archaeoglobaceae</taxon>
        <taxon>Archaeoglobus</taxon>
    </lineage>
</organism>
<keyword evidence="8" id="KW-1185">Reference proteome</keyword>
<dbReference type="Proteomes" id="UP000002199">
    <property type="component" value="Chromosome"/>
</dbReference>
<evidence type="ECO:0000256" key="1">
    <source>
        <dbReference type="ARBA" id="ARBA00001917"/>
    </source>
</evidence>
<dbReference type="EMBL" id="AE000782">
    <property type="protein sequence ID" value="AAB90435.1"/>
    <property type="molecule type" value="Genomic_DNA"/>
</dbReference>
<dbReference type="eggNOG" id="arCOG00613">
    <property type="taxonomic scope" value="Archaea"/>
</dbReference>
<dbReference type="SUPFAM" id="SSF51395">
    <property type="entry name" value="FMN-linked oxidoreductases"/>
    <property type="match status" value="1"/>
</dbReference>
<accession>O29451</accession>
<dbReference type="GO" id="GO:0016491">
    <property type="term" value="F:oxidoreductase activity"/>
    <property type="evidence" value="ECO:0007669"/>
    <property type="project" value="UniProtKB-KW"/>
</dbReference>
<dbReference type="STRING" id="224325.AF_0807"/>
<comment type="cofactor">
    <cofactor evidence="1">
        <name>FMN</name>
        <dbReference type="ChEBI" id="CHEBI:58210"/>
    </cofactor>
</comment>
<dbReference type="AlphaFoldDB" id="O29451"/>
<dbReference type="KEGG" id="afu:AF_0807"/>
<keyword evidence="2" id="KW-0285">Flavoprotein</keyword>
<feature type="domain" description="FMN hydroxy acid dehydrogenase" evidence="6">
    <location>
        <begin position="53"/>
        <end position="366"/>
    </location>
</feature>
<dbReference type="Gene3D" id="3.20.20.70">
    <property type="entry name" value="Aldolase class I"/>
    <property type="match status" value="1"/>
</dbReference>
<keyword evidence="3" id="KW-0288">FMN</keyword>
<evidence type="ECO:0000256" key="2">
    <source>
        <dbReference type="ARBA" id="ARBA00022630"/>
    </source>
</evidence>
<evidence type="ECO:0000256" key="4">
    <source>
        <dbReference type="ARBA" id="ARBA00023002"/>
    </source>
</evidence>
<sequence length="366" mass="41016">MERYNKRVGADVPLTKDFLKLFCYLHYITKIIETIWFWGSYVYHIFYIFLERAGNMKTIDELVESARQILQERDVNIEVLEGGTERGLTVRRNREILDSIGIKMNLLSDFEPSLETEFLGRKISMPVMPAPLSGLVKSVDANCFKRIIREAWEAGVVPWIGHPIQDDVSEFEKEFVWIIKPLRNTKRVYDDVEKAESSKAMAIGMDIDSAAGIKVGGTILSYGGTKVWSKKELADLASTTKLPFIVKGVLSERDYYSLADISSAIVVSNHGGRVLDSAISPLELLPYLEKVVPTGVDSGFRYGSDVFKALALGADFVLFGRLMVYALAIENGVQTALNMIRDELLRIMKLTGAKSVKEISKEAVVL</sequence>
<dbReference type="PANTHER" id="PTHR10578">
    <property type="entry name" value="S -2-HYDROXY-ACID OXIDASE-RELATED"/>
    <property type="match status" value="1"/>
</dbReference>
<dbReference type="PIRSF" id="PIRSF000138">
    <property type="entry name" value="Al-hdrx_acd_dh"/>
    <property type="match status" value="1"/>
</dbReference>
<dbReference type="InterPro" id="IPR037396">
    <property type="entry name" value="FMN_HAD"/>
</dbReference>
<name>O29451_ARCFU</name>
<dbReference type="HOGENOM" id="CLU_020639_6_1_2"/>
<dbReference type="InterPro" id="IPR013785">
    <property type="entry name" value="Aldolase_TIM"/>
</dbReference>
<dbReference type="InterPro" id="IPR000262">
    <property type="entry name" value="FMN-dep_DH"/>
</dbReference>
<evidence type="ECO:0000313" key="8">
    <source>
        <dbReference type="Proteomes" id="UP000002199"/>
    </source>
</evidence>